<dbReference type="InterPro" id="IPR020568">
    <property type="entry name" value="Ribosomal_Su5_D2-typ_SF"/>
</dbReference>
<dbReference type="GO" id="GO:0017111">
    <property type="term" value="F:ribonucleoside triphosphate phosphatase activity"/>
    <property type="evidence" value="ECO:0007669"/>
    <property type="project" value="UniProtKB-ARBA"/>
</dbReference>
<comment type="similarity">
    <text evidence="1">Belongs to the IMPACT family.</text>
</comment>
<evidence type="ECO:0000256" key="1">
    <source>
        <dbReference type="ARBA" id="ARBA00007665"/>
    </source>
</evidence>
<dbReference type="RefSeq" id="WP_078746373.1">
    <property type="nucleotide sequence ID" value="NZ_FUXG01000026.1"/>
</dbReference>
<dbReference type="SUPFAM" id="SSF54211">
    <property type="entry name" value="Ribosomal protein S5 domain 2-like"/>
    <property type="match status" value="1"/>
</dbReference>
<dbReference type="Gene3D" id="3.30.70.240">
    <property type="match status" value="1"/>
</dbReference>
<protein>
    <submittedName>
        <fullName evidence="3">YigZ family protein</fullName>
    </submittedName>
</protein>
<dbReference type="NCBIfam" id="TIGR00257">
    <property type="entry name" value="IMPACT_YIGZ"/>
    <property type="match status" value="1"/>
</dbReference>
<dbReference type="InterPro" id="IPR036956">
    <property type="entry name" value="Impact_N_sf"/>
</dbReference>
<sequence length="203" mass="22306">MRTYYKPRARAEFELEIKRSLFIAIAEPVSSIESCQAFIRAVKAEYPDARHHCTAFIAGAPNDTQVCGMSDDGEPSGTAGKPMLNILSHSGLGQIAVVIVRYFGGIKLGTGGLVKAYSQATQEVLAKLERVEVVPLYSVSIIADYAYESDVRHWLQQLSAQNIAVDYSDQVLIQCCLEEPETLADKLQQVGQGQITFKYLSEA</sequence>
<keyword evidence="4" id="KW-1185">Reference proteome</keyword>
<dbReference type="STRING" id="64969.SAMN02745127_02855"/>
<dbReference type="Proteomes" id="UP000191418">
    <property type="component" value="Unassembled WGS sequence"/>
</dbReference>
<dbReference type="Pfam" id="PF01205">
    <property type="entry name" value="Impact_N"/>
    <property type="match status" value="1"/>
</dbReference>
<dbReference type="EMBL" id="MTSM01000027">
    <property type="protein sequence ID" value="OPX54364.1"/>
    <property type="molecule type" value="Genomic_DNA"/>
</dbReference>
<dbReference type="Gene3D" id="3.30.230.30">
    <property type="entry name" value="Impact, N-terminal domain"/>
    <property type="match status" value="1"/>
</dbReference>
<dbReference type="SUPFAM" id="SSF54980">
    <property type="entry name" value="EF-G C-terminal domain-like"/>
    <property type="match status" value="1"/>
</dbReference>
<dbReference type="PROSITE" id="PS00910">
    <property type="entry name" value="UPF0029"/>
    <property type="match status" value="1"/>
</dbReference>
<dbReference type="GO" id="GO:0005737">
    <property type="term" value="C:cytoplasm"/>
    <property type="evidence" value="ECO:0007669"/>
    <property type="project" value="TreeGrafter"/>
</dbReference>
<dbReference type="GO" id="GO:0043168">
    <property type="term" value="F:anion binding"/>
    <property type="evidence" value="ECO:0007669"/>
    <property type="project" value="UniProtKB-ARBA"/>
</dbReference>
<dbReference type="InterPro" id="IPR035647">
    <property type="entry name" value="EFG_III/V"/>
</dbReference>
<dbReference type="InterPro" id="IPR001498">
    <property type="entry name" value="Impact_N"/>
</dbReference>
<evidence type="ECO:0000313" key="4">
    <source>
        <dbReference type="Proteomes" id="UP000191418"/>
    </source>
</evidence>
<gene>
    <name evidence="3" type="ORF">BTE48_14570</name>
</gene>
<comment type="caution">
    <text evidence="3">The sequence shown here is derived from an EMBL/GenBank/DDBJ whole genome shotgun (WGS) entry which is preliminary data.</text>
</comment>
<dbReference type="GO" id="GO:0032561">
    <property type="term" value="F:guanyl ribonucleotide binding"/>
    <property type="evidence" value="ECO:0007669"/>
    <property type="project" value="UniProtKB-ARBA"/>
</dbReference>
<dbReference type="GO" id="GO:0006446">
    <property type="term" value="P:regulation of translational initiation"/>
    <property type="evidence" value="ECO:0007669"/>
    <property type="project" value="TreeGrafter"/>
</dbReference>
<dbReference type="InterPro" id="IPR023582">
    <property type="entry name" value="Impact"/>
</dbReference>
<evidence type="ECO:0000313" key="3">
    <source>
        <dbReference type="EMBL" id="OPX54364.1"/>
    </source>
</evidence>
<accession>A0A1T4S9M8</accession>
<feature type="domain" description="Impact N-terminal" evidence="2">
    <location>
        <begin position="18"/>
        <end position="125"/>
    </location>
</feature>
<evidence type="ECO:0000259" key="2">
    <source>
        <dbReference type="Pfam" id="PF01205"/>
    </source>
</evidence>
<dbReference type="PANTHER" id="PTHR16301">
    <property type="entry name" value="IMPACT-RELATED"/>
    <property type="match status" value="1"/>
</dbReference>
<reference evidence="3 4" key="1">
    <citation type="submission" date="2017-01" db="EMBL/GenBank/DDBJ databases">
        <title>Genome Sequencing of a Marine Spirillum, Oceanospirillum multiglobuliferum ATCC 33336, from Japan.</title>
        <authorList>
            <person name="Carney J.G."/>
            <person name="Trachtenberg A.M."/>
            <person name="Rheaume B.A."/>
            <person name="Linnane J.D."/>
            <person name="Pitts N.L."/>
            <person name="Mykles D.L."/>
            <person name="Maclea K.S."/>
        </authorList>
    </citation>
    <scope>NUCLEOTIDE SEQUENCE [LARGE SCALE GENOMIC DNA]</scope>
    <source>
        <strain evidence="3 4">ATCC 33336</strain>
    </source>
</reference>
<dbReference type="InterPro" id="IPR015796">
    <property type="entry name" value="Impact_YigZ-like"/>
</dbReference>
<organism evidence="3 4">
    <name type="scientific">Oceanospirillum multiglobuliferum</name>
    <dbReference type="NCBI Taxonomy" id="64969"/>
    <lineage>
        <taxon>Bacteria</taxon>
        <taxon>Pseudomonadati</taxon>
        <taxon>Pseudomonadota</taxon>
        <taxon>Gammaproteobacteria</taxon>
        <taxon>Oceanospirillales</taxon>
        <taxon>Oceanospirillaceae</taxon>
        <taxon>Oceanospirillum</taxon>
    </lineage>
</organism>
<dbReference type="PANTHER" id="PTHR16301:SF20">
    <property type="entry name" value="IMPACT FAMILY MEMBER YIGZ"/>
    <property type="match status" value="1"/>
</dbReference>
<proteinExistence type="inferred from homology"/>
<dbReference type="InterPro" id="IPR020569">
    <property type="entry name" value="UPF0029_Impact_CS"/>
</dbReference>
<dbReference type="OrthoDB" id="9813771at2"/>
<name>A0A1T4S9M8_9GAMM</name>
<dbReference type="AlphaFoldDB" id="A0A1T4S9M8"/>